<dbReference type="InterPro" id="IPR029017">
    <property type="entry name" value="Enolase-like_N"/>
</dbReference>
<dbReference type="OrthoDB" id="9782675at2"/>
<evidence type="ECO:0000256" key="5">
    <source>
        <dbReference type="PIRSR" id="PIRSR634603-1"/>
    </source>
</evidence>
<dbReference type="EMBL" id="QRBB01000001">
    <property type="protein sequence ID" value="RDS78426.1"/>
    <property type="molecule type" value="Genomic_DNA"/>
</dbReference>
<evidence type="ECO:0000313" key="9">
    <source>
        <dbReference type="EMBL" id="RDS78426.1"/>
    </source>
</evidence>
<keyword evidence="4 7" id="KW-0413">Isomerase</keyword>
<dbReference type="Gene3D" id="3.30.390.10">
    <property type="entry name" value="Enolase-like, N-terminal domain"/>
    <property type="match status" value="1"/>
</dbReference>
<keyword evidence="2 6" id="KW-0479">Metal-binding</keyword>
<dbReference type="AlphaFoldDB" id="A0A395LN03"/>
<feature type="binding site" evidence="6">
    <location>
        <position position="227"/>
    </location>
    <ligand>
        <name>Mg(2+)</name>
        <dbReference type="ChEBI" id="CHEBI:18420"/>
    </ligand>
</feature>
<evidence type="ECO:0000256" key="3">
    <source>
        <dbReference type="ARBA" id="ARBA00022842"/>
    </source>
</evidence>
<accession>A0A395LN03</accession>
<dbReference type="GO" id="GO:0016855">
    <property type="term" value="F:racemase and epimerase activity, acting on amino acids and derivatives"/>
    <property type="evidence" value="ECO:0007669"/>
    <property type="project" value="UniProtKB-UniRule"/>
</dbReference>
<keyword evidence="3 6" id="KW-0460">Magnesium</keyword>
<name>A0A395LN03_9SPHN</name>
<evidence type="ECO:0000256" key="7">
    <source>
        <dbReference type="RuleBase" id="RU366006"/>
    </source>
</evidence>
<evidence type="ECO:0000256" key="6">
    <source>
        <dbReference type="PIRSR" id="PIRSR634603-3"/>
    </source>
</evidence>
<feature type="binding site" evidence="6">
    <location>
        <position position="178"/>
    </location>
    <ligand>
        <name>Mg(2+)</name>
        <dbReference type="ChEBI" id="CHEBI:18420"/>
    </ligand>
</feature>
<dbReference type="SFLD" id="SFLDS00001">
    <property type="entry name" value="Enolase"/>
    <property type="match status" value="1"/>
</dbReference>
<comment type="caution">
    <text evidence="9">The sequence shown here is derived from an EMBL/GenBank/DDBJ whole genome shotgun (WGS) entry which is preliminary data.</text>
</comment>
<reference evidence="9 10" key="1">
    <citation type="submission" date="2018-07" db="EMBL/GenBank/DDBJ databases">
        <title>Erythrobacter nanhaiensis sp. nov., a novel member of the genus Erythrobacter isolated from the South China Sea.</title>
        <authorList>
            <person name="Chen X."/>
            <person name="Liu J."/>
        </authorList>
    </citation>
    <scope>NUCLEOTIDE SEQUENCE [LARGE SCALE GENOMIC DNA]</scope>
    <source>
        <strain evidence="9 10">S-5</strain>
    </source>
</reference>
<dbReference type="InterPro" id="IPR029065">
    <property type="entry name" value="Enolase_C-like"/>
</dbReference>
<dbReference type="SFLD" id="SFLDG00180">
    <property type="entry name" value="muconate_cycloisomerase"/>
    <property type="match status" value="1"/>
</dbReference>
<dbReference type="InterPro" id="IPR013342">
    <property type="entry name" value="Mandelate_racemase_C"/>
</dbReference>
<dbReference type="InterPro" id="IPR018110">
    <property type="entry name" value="Mandel_Rmase/mucon_lact_enz_CS"/>
</dbReference>
<dbReference type="Proteomes" id="UP000254101">
    <property type="component" value="Unassembled WGS sequence"/>
</dbReference>
<evidence type="ECO:0000256" key="4">
    <source>
        <dbReference type="ARBA" id="ARBA00023235"/>
    </source>
</evidence>
<dbReference type="Pfam" id="PF13378">
    <property type="entry name" value="MR_MLE_C"/>
    <property type="match status" value="1"/>
</dbReference>
<gene>
    <name evidence="9" type="ORF">DL238_12975</name>
</gene>
<dbReference type="CDD" id="cd03319">
    <property type="entry name" value="L-Ala-DL-Glu_epimerase"/>
    <property type="match status" value="1"/>
</dbReference>
<keyword evidence="10" id="KW-1185">Reference proteome</keyword>
<dbReference type="PANTHER" id="PTHR48073:SF2">
    <property type="entry name" value="O-SUCCINYLBENZOATE SYNTHASE"/>
    <property type="match status" value="1"/>
</dbReference>
<protein>
    <recommendedName>
        <fullName evidence="7">Dipeptide epimerase</fullName>
        <ecNumber evidence="7">5.1.1.-</ecNumber>
    </recommendedName>
</protein>
<organism evidence="9 10">
    <name type="scientific">Alteriqipengyuania lutimaris</name>
    <dbReference type="NCBI Taxonomy" id="1538146"/>
    <lineage>
        <taxon>Bacteria</taxon>
        <taxon>Pseudomonadati</taxon>
        <taxon>Pseudomonadota</taxon>
        <taxon>Alphaproteobacteria</taxon>
        <taxon>Sphingomonadales</taxon>
        <taxon>Erythrobacteraceae</taxon>
        <taxon>Alteriqipengyuania</taxon>
    </lineage>
</organism>
<dbReference type="GO" id="GO:0009063">
    <property type="term" value="P:amino acid catabolic process"/>
    <property type="evidence" value="ECO:0007669"/>
    <property type="project" value="InterPro"/>
</dbReference>
<evidence type="ECO:0000256" key="1">
    <source>
        <dbReference type="ARBA" id="ARBA00008031"/>
    </source>
</evidence>
<comment type="cofactor">
    <cofactor evidence="6 7">
        <name>Mg(2+)</name>
        <dbReference type="ChEBI" id="CHEBI:18420"/>
    </cofactor>
    <text evidence="6 7">Binds 1 Mg(2+) ion per subunit.</text>
</comment>
<dbReference type="Gene3D" id="3.20.20.120">
    <property type="entry name" value="Enolase-like C-terminal domain"/>
    <property type="match status" value="1"/>
</dbReference>
<dbReference type="EC" id="5.1.1.-" evidence="7"/>
<dbReference type="RefSeq" id="WP_115492649.1">
    <property type="nucleotide sequence ID" value="NZ_JACHWW010000001.1"/>
</dbReference>
<dbReference type="PROSITE" id="PS00909">
    <property type="entry name" value="MR_MLE_2"/>
    <property type="match status" value="1"/>
</dbReference>
<evidence type="ECO:0000313" key="10">
    <source>
        <dbReference type="Proteomes" id="UP000254101"/>
    </source>
</evidence>
<feature type="active site" description="Proton acceptor; specific for (R)-substrate epimerization" evidence="5">
    <location>
        <position position="151"/>
    </location>
</feature>
<dbReference type="InterPro" id="IPR034603">
    <property type="entry name" value="Dipeptide_epimerase"/>
</dbReference>
<dbReference type="SMART" id="SM00922">
    <property type="entry name" value="MR_MLE"/>
    <property type="match status" value="1"/>
</dbReference>
<evidence type="ECO:0000259" key="8">
    <source>
        <dbReference type="SMART" id="SM00922"/>
    </source>
</evidence>
<dbReference type="SUPFAM" id="SSF51604">
    <property type="entry name" value="Enolase C-terminal domain-like"/>
    <property type="match status" value="1"/>
</dbReference>
<dbReference type="GO" id="GO:0000287">
    <property type="term" value="F:magnesium ion binding"/>
    <property type="evidence" value="ECO:0007669"/>
    <property type="project" value="UniProtKB-ARBA"/>
</dbReference>
<comment type="similarity">
    <text evidence="1 7">Belongs to the mandelate racemase/muconate lactonizing enzyme family.</text>
</comment>
<proteinExistence type="inferred from homology"/>
<evidence type="ECO:0000256" key="2">
    <source>
        <dbReference type="ARBA" id="ARBA00022723"/>
    </source>
</evidence>
<feature type="domain" description="Mandelate racemase/muconate lactonizing enzyme C-terminal" evidence="8">
    <location>
        <begin position="132"/>
        <end position="225"/>
    </location>
</feature>
<dbReference type="SUPFAM" id="SSF54826">
    <property type="entry name" value="Enolase N-terminal domain-like"/>
    <property type="match status" value="1"/>
</dbReference>
<dbReference type="InterPro" id="IPR036849">
    <property type="entry name" value="Enolase-like_C_sf"/>
</dbReference>
<feature type="active site" description="Proton acceptor; specific for (S)-substrate epimerization" evidence="5">
    <location>
        <position position="249"/>
    </location>
</feature>
<sequence length="332" mass="35397">MPGLKLEARRETLRLAAPFRISGHVFENCEVVVATLSDGAHEGRGEGGGVYYLGDDADNMMADIEAARGVIEAGIDRKGLLDAMPAGGGRNAIDCALWELEARRTATPTWQMAGIDAPLPVVTTFTLGADTPEAMAAGASRYRSAKAIKIKLTGDLALDIARVRAIREARGDVWLMVDANQGFALGELDPLVSALAECRVSLLEQPLARGREGDLEGFECPIPLAADESALTSSDVEALAGRFSVFNIKLDKCGGLTEALRIARLCRQHGLQVMVGNMVGSSLAMAPAYILAQLCDYVDLDGPTFLAKDREPSLHYEDGMVSCGQDVWGYVA</sequence>
<feature type="binding site" evidence="6">
    <location>
        <position position="204"/>
    </location>
    <ligand>
        <name>Mg(2+)</name>
        <dbReference type="ChEBI" id="CHEBI:18420"/>
    </ligand>
</feature>
<dbReference type="PANTHER" id="PTHR48073">
    <property type="entry name" value="O-SUCCINYLBENZOATE SYNTHASE-RELATED"/>
    <property type="match status" value="1"/>
</dbReference>